<dbReference type="EMBL" id="LWCA01000078">
    <property type="protein sequence ID" value="OAF71120.1"/>
    <property type="molecule type" value="Genomic_DNA"/>
</dbReference>
<dbReference type="OrthoDB" id="69088at2759"/>
<dbReference type="AlphaFoldDB" id="A0A177BAB8"/>
<evidence type="ECO:0000313" key="3">
    <source>
        <dbReference type="Proteomes" id="UP000078046"/>
    </source>
</evidence>
<keyword evidence="3" id="KW-1185">Reference proteome</keyword>
<feature type="domain" description="Integrator complex subunit 5 C-terminal" evidence="1">
    <location>
        <begin position="635"/>
        <end position="816"/>
    </location>
</feature>
<gene>
    <name evidence="2" type="ORF">A3Q56_01105</name>
</gene>
<sequence>MSDENLTNLHKIDKFIKICAIKDYKDYNDHLPLLKELLKECVILRPLIFKWIANLFHHLSKKHHTDELTHIGSEILEIVNQMNLSENMMIELIKFYHEIMREVDVKSGKLEKKILLLTDLSCLLNFGMKLMKSFCKMVDNCDFNHSEEEKNEYDSNIYIRHMEYHFMDNLISQKYLNHYNTYTVYFLEPYYAKLLGYRIFENVLRKNWIQLDYSTSLHRFDVYIDFINMVVHLFYIYPTEFYEIISYFFKNSKLKSDLVFLLALISSKYEKFNIELLKYLLLQCNINDFISKPLCSVLDSLYVTYKDRFVNLISLLIKRNNEQNCAILKLLVNSAKQERFIAVILKAIFSETFEEFVSSSDDSYSTSNMSWIHNLTIDEIFLLYFESRGDCRQQFKDILLFYCQLKGSLTSQSIGTKLVLTNPEVFDKNDLIDILFSFLHENLDIKNIFLIPIEKFNSDIQSVNKNCQILRNTQITHLCINMHNIYKSSGDILRDIMIDLLRENYFLFEKSFVFVNVSEREWIYDVRILSKCNIYSMENRFKIVNLYECLLIELFTNQQQKQCSTLLPYIYDGMQMLSKNKSTFLYKYGITQLLNLVMEKENRFIFIDNIKTIPKKITGNSAFRKISLKSISPCQIIIDCIFLLCSTDSNELQNDSSEDLIAGTIYDLNEKCLCGLAKEINNVCMKSCLYQNIIWPNIEFIKVSLDSDLLVMALFKEIPLLWDIIILVSMKPKSFIKMSPIIRSLMSIFINEWGNCTINNFMDSSLYQNSKKLLYTVELSNLIEYPWMTVLNELFNGVTTTQEILIIICLVWKHFENLKLCMQYTPTSTEVNNVFKKTVDHIIYSNVTKFTYIYTKYDLA</sequence>
<proteinExistence type="predicted"/>
<protein>
    <recommendedName>
        <fullName evidence="1">Integrator complex subunit 5 C-terminal domain-containing protein</fullName>
    </recommendedName>
</protein>
<organism evidence="2 3">
    <name type="scientific">Intoshia linei</name>
    <dbReference type="NCBI Taxonomy" id="1819745"/>
    <lineage>
        <taxon>Eukaryota</taxon>
        <taxon>Metazoa</taxon>
        <taxon>Spiralia</taxon>
        <taxon>Lophotrochozoa</taxon>
        <taxon>Mesozoa</taxon>
        <taxon>Orthonectida</taxon>
        <taxon>Rhopaluridae</taxon>
        <taxon>Intoshia</taxon>
    </lineage>
</organism>
<accession>A0A177BAB8</accession>
<evidence type="ECO:0000259" key="1">
    <source>
        <dbReference type="Pfam" id="PF14838"/>
    </source>
</evidence>
<dbReference type="InterPro" id="IPR029444">
    <property type="entry name" value="INTS5_C"/>
</dbReference>
<comment type="caution">
    <text evidence="2">The sequence shown here is derived from an EMBL/GenBank/DDBJ whole genome shotgun (WGS) entry which is preliminary data.</text>
</comment>
<reference evidence="2 3" key="1">
    <citation type="submission" date="2016-04" db="EMBL/GenBank/DDBJ databases">
        <title>The genome of Intoshia linei affirms orthonectids as highly simplified spiralians.</title>
        <authorList>
            <person name="Mikhailov K.V."/>
            <person name="Slusarev G.S."/>
            <person name="Nikitin M.A."/>
            <person name="Logacheva M.D."/>
            <person name="Penin A."/>
            <person name="Aleoshin V."/>
            <person name="Panchin Y.V."/>
        </authorList>
    </citation>
    <scope>NUCLEOTIDE SEQUENCE [LARGE SCALE GENOMIC DNA]</scope>
    <source>
        <strain evidence="2">Intl2013</strain>
        <tissue evidence="2">Whole animal</tissue>
    </source>
</reference>
<dbReference type="Proteomes" id="UP000078046">
    <property type="component" value="Unassembled WGS sequence"/>
</dbReference>
<dbReference type="Pfam" id="PF14838">
    <property type="entry name" value="INTS5_C"/>
    <property type="match status" value="1"/>
</dbReference>
<evidence type="ECO:0000313" key="2">
    <source>
        <dbReference type="EMBL" id="OAF71120.1"/>
    </source>
</evidence>
<name>A0A177BAB8_9BILA</name>